<dbReference type="InterPro" id="IPR051136">
    <property type="entry name" value="Intracellular_Lectin-GPT"/>
</dbReference>
<keyword evidence="3" id="KW-0732">Signal</keyword>
<feature type="transmembrane region" description="Helical" evidence="6">
    <location>
        <begin position="307"/>
        <end position="328"/>
    </location>
</feature>
<gene>
    <name evidence="8" type="ORF">AMAG_13540</name>
</gene>
<dbReference type="SUPFAM" id="SSF49899">
    <property type="entry name" value="Concanavalin A-like lectins/glucanases"/>
    <property type="match status" value="1"/>
</dbReference>
<evidence type="ECO:0000256" key="6">
    <source>
        <dbReference type="SAM" id="Phobius"/>
    </source>
</evidence>
<evidence type="ECO:0000256" key="2">
    <source>
        <dbReference type="ARBA" id="ARBA00022692"/>
    </source>
</evidence>
<name>A0A0L0T2F4_ALLM3</name>
<sequence>MTRHFAPARAAGTGTLRLVRAALAALVATAVLLLAFTTPHAAAATNEPVHGTTLFIRSQSLYPPYIDYDMSNRWWEFGGAAVVHTNKYIRLTPDLHARKGWIMAKSAFDASAWSVEFEYKIHGRGTSLFGDGFAFWFTKDQHDAMGPVLGHEDKWDGLAVVFDTYDNGRHGYTYPYVAALLNDGTKAYNKDTDGKHLEIGGCQADIRGKQYATRARVRYVAGQYLKLDLNTKGWDDWTTCFNVANVTLPKPGHFAFTAETGGLSDNHDIVSVSVNQIVSDDQSHSNPAQPSTWSSSFMTSPAQGPSAWTVVLIVLGVAGAAVAGVKYMQAQSKPARAFKQF</sequence>
<dbReference type="STRING" id="578462.A0A0L0T2F4"/>
<reference evidence="9" key="2">
    <citation type="submission" date="2009-11" db="EMBL/GenBank/DDBJ databases">
        <title>The Genome Sequence of Allomyces macrogynus strain ATCC 38327.</title>
        <authorList>
            <consortium name="The Broad Institute Genome Sequencing Platform"/>
            <person name="Russ C."/>
            <person name="Cuomo C."/>
            <person name="Shea T."/>
            <person name="Young S.K."/>
            <person name="Zeng Q."/>
            <person name="Koehrsen M."/>
            <person name="Haas B."/>
            <person name="Borodovsky M."/>
            <person name="Guigo R."/>
            <person name="Alvarado L."/>
            <person name="Berlin A."/>
            <person name="Borenstein D."/>
            <person name="Chen Z."/>
            <person name="Engels R."/>
            <person name="Freedman E."/>
            <person name="Gellesch M."/>
            <person name="Goldberg J."/>
            <person name="Griggs A."/>
            <person name="Gujja S."/>
            <person name="Heiman D."/>
            <person name="Hepburn T."/>
            <person name="Howarth C."/>
            <person name="Jen D."/>
            <person name="Larson L."/>
            <person name="Lewis B."/>
            <person name="Mehta T."/>
            <person name="Park D."/>
            <person name="Pearson M."/>
            <person name="Roberts A."/>
            <person name="Saif S."/>
            <person name="Shenoy N."/>
            <person name="Sisk P."/>
            <person name="Stolte C."/>
            <person name="Sykes S."/>
            <person name="Walk T."/>
            <person name="White J."/>
            <person name="Yandava C."/>
            <person name="Burger G."/>
            <person name="Gray M.W."/>
            <person name="Holland P.W.H."/>
            <person name="King N."/>
            <person name="Lang F.B.F."/>
            <person name="Roger A.J."/>
            <person name="Ruiz-Trillo I."/>
            <person name="Lander E."/>
            <person name="Nusbaum C."/>
        </authorList>
    </citation>
    <scope>NUCLEOTIDE SEQUENCE [LARGE SCALE GENOMIC DNA]</scope>
    <source>
        <strain evidence="9">ATCC 38327</strain>
    </source>
</reference>
<proteinExistence type="predicted"/>
<evidence type="ECO:0000313" key="8">
    <source>
        <dbReference type="EMBL" id="KNE68902.1"/>
    </source>
</evidence>
<dbReference type="OrthoDB" id="270293at2759"/>
<dbReference type="PROSITE" id="PS51328">
    <property type="entry name" value="L_LECTIN_LIKE"/>
    <property type="match status" value="1"/>
</dbReference>
<dbReference type="OMA" id="CQADIRG"/>
<accession>A0A0L0T2F4</accession>
<reference evidence="8 9" key="1">
    <citation type="submission" date="2009-11" db="EMBL/GenBank/DDBJ databases">
        <title>Annotation of Allomyces macrogynus ATCC 38327.</title>
        <authorList>
            <consortium name="The Broad Institute Genome Sequencing Platform"/>
            <person name="Russ C."/>
            <person name="Cuomo C."/>
            <person name="Burger G."/>
            <person name="Gray M.W."/>
            <person name="Holland P.W.H."/>
            <person name="King N."/>
            <person name="Lang F.B.F."/>
            <person name="Roger A.J."/>
            <person name="Ruiz-Trillo I."/>
            <person name="Young S.K."/>
            <person name="Zeng Q."/>
            <person name="Gargeya S."/>
            <person name="Fitzgerald M."/>
            <person name="Haas B."/>
            <person name="Abouelleil A."/>
            <person name="Alvarado L."/>
            <person name="Arachchi H.M."/>
            <person name="Berlin A."/>
            <person name="Chapman S.B."/>
            <person name="Gearin G."/>
            <person name="Goldberg J."/>
            <person name="Griggs A."/>
            <person name="Gujja S."/>
            <person name="Hansen M."/>
            <person name="Heiman D."/>
            <person name="Howarth C."/>
            <person name="Larimer J."/>
            <person name="Lui A."/>
            <person name="MacDonald P.J.P."/>
            <person name="McCowen C."/>
            <person name="Montmayeur A."/>
            <person name="Murphy C."/>
            <person name="Neiman D."/>
            <person name="Pearson M."/>
            <person name="Priest M."/>
            <person name="Roberts A."/>
            <person name="Saif S."/>
            <person name="Shea T."/>
            <person name="Sisk P."/>
            <person name="Stolte C."/>
            <person name="Sykes S."/>
            <person name="Wortman J."/>
            <person name="Nusbaum C."/>
            <person name="Birren B."/>
        </authorList>
    </citation>
    <scope>NUCLEOTIDE SEQUENCE [LARGE SCALE GENOMIC DNA]</scope>
    <source>
        <strain evidence="8 9">ATCC 38327</strain>
    </source>
</reference>
<dbReference type="CDD" id="cd07308">
    <property type="entry name" value="lectin_leg-like"/>
    <property type="match status" value="1"/>
</dbReference>
<dbReference type="GO" id="GO:0030134">
    <property type="term" value="C:COPII-coated ER to Golgi transport vesicle"/>
    <property type="evidence" value="ECO:0007669"/>
    <property type="project" value="TreeGrafter"/>
</dbReference>
<keyword evidence="2 6" id="KW-0812">Transmembrane</keyword>
<evidence type="ECO:0000256" key="4">
    <source>
        <dbReference type="ARBA" id="ARBA00022989"/>
    </source>
</evidence>
<keyword evidence="4 6" id="KW-1133">Transmembrane helix</keyword>
<dbReference type="Gene3D" id="2.60.120.200">
    <property type="match status" value="1"/>
</dbReference>
<dbReference type="eggNOG" id="KOG3839">
    <property type="taxonomic scope" value="Eukaryota"/>
</dbReference>
<dbReference type="GO" id="GO:0005537">
    <property type="term" value="F:D-mannose binding"/>
    <property type="evidence" value="ECO:0007669"/>
    <property type="project" value="TreeGrafter"/>
</dbReference>
<keyword evidence="9" id="KW-1185">Reference proteome</keyword>
<evidence type="ECO:0000256" key="3">
    <source>
        <dbReference type="ARBA" id="ARBA00022729"/>
    </source>
</evidence>
<dbReference type="GO" id="GO:0000139">
    <property type="term" value="C:Golgi membrane"/>
    <property type="evidence" value="ECO:0007669"/>
    <property type="project" value="TreeGrafter"/>
</dbReference>
<dbReference type="PANTHER" id="PTHR12223:SF45">
    <property type="entry name" value="RE50040P"/>
    <property type="match status" value="1"/>
</dbReference>
<dbReference type="PANTHER" id="PTHR12223">
    <property type="entry name" value="VESICULAR MANNOSE-BINDING LECTIN"/>
    <property type="match status" value="1"/>
</dbReference>
<evidence type="ECO:0000259" key="7">
    <source>
        <dbReference type="PROSITE" id="PS51328"/>
    </source>
</evidence>
<evidence type="ECO:0000256" key="5">
    <source>
        <dbReference type="ARBA" id="ARBA00023136"/>
    </source>
</evidence>
<dbReference type="InterPro" id="IPR013320">
    <property type="entry name" value="ConA-like_dom_sf"/>
</dbReference>
<dbReference type="GO" id="GO:0005793">
    <property type="term" value="C:endoplasmic reticulum-Golgi intermediate compartment"/>
    <property type="evidence" value="ECO:0007669"/>
    <property type="project" value="TreeGrafter"/>
</dbReference>
<evidence type="ECO:0000313" key="9">
    <source>
        <dbReference type="Proteomes" id="UP000054350"/>
    </source>
</evidence>
<organism evidence="8 9">
    <name type="scientific">Allomyces macrogynus (strain ATCC 38327)</name>
    <name type="common">Allomyces javanicus var. macrogynus</name>
    <dbReference type="NCBI Taxonomy" id="578462"/>
    <lineage>
        <taxon>Eukaryota</taxon>
        <taxon>Fungi</taxon>
        <taxon>Fungi incertae sedis</taxon>
        <taxon>Blastocladiomycota</taxon>
        <taxon>Blastocladiomycetes</taxon>
        <taxon>Blastocladiales</taxon>
        <taxon>Blastocladiaceae</taxon>
        <taxon>Allomyces</taxon>
    </lineage>
</organism>
<dbReference type="GO" id="GO:0006888">
    <property type="term" value="P:endoplasmic reticulum to Golgi vesicle-mediated transport"/>
    <property type="evidence" value="ECO:0007669"/>
    <property type="project" value="TreeGrafter"/>
</dbReference>
<comment type="subcellular location">
    <subcellularLocation>
        <location evidence="1">Membrane</location>
        <topology evidence="1">Single-pass type I membrane protein</topology>
    </subcellularLocation>
</comment>
<dbReference type="EMBL" id="GG745358">
    <property type="protein sequence ID" value="KNE68902.1"/>
    <property type="molecule type" value="Genomic_DNA"/>
</dbReference>
<dbReference type="Proteomes" id="UP000054350">
    <property type="component" value="Unassembled WGS sequence"/>
</dbReference>
<dbReference type="InterPro" id="IPR005052">
    <property type="entry name" value="Lectin_leg"/>
</dbReference>
<dbReference type="VEuPathDB" id="FungiDB:AMAG_13540"/>
<dbReference type="AlphaFoldDB" id="A0A0L0T2F4"/>
<evidence type="ECO:0000256" key="1">
    <source>
        <dbReference type="ARBA" id="ARBA00004479"/>
    </source>
</evidence>
<protein>
    <recommendedName>
        <fullName evidence="7">L-type lectin-like domain-containing protein</fullName>
    </recommendedName>
</protein>
<dbReference type="Pfam" id="PF03388">
    <property type="entry name" value="Lectin_leg-like"/>
    <property type="match status" value="1"/>
</dbReference>
<dbReference type="GO" id="GO:0005789">
    <property type="term" value="C:endoplasmic reticulum membrane"/>
    <property type="evidence" value="ECO:0007669"/>
    <property type="project" value="TreeGrafter"/>
</dbReference>
<keyword evidence="5 6" id="KW-0472">Membrane</keyword>
<feature type="domain" description="L-type lectin-like" evidence="7">
    <location>
        <begin position="53"/>
        <end position="277"/>
    </location>
</feature>